<dbReference type="InterPro" id="IPR006311">
    <property type="entry name" value="TAT_signal"/>
</dbReference>
<dbReference type="PANTHER" id="PTHR33376:SF5">
    <property type="entry name" value="EXTRACYTOPLASMIC SOLUTE RECEPTOR PROTEIN"/>
    <property type="match status" value="1"/>
</dbReference>
<dbReference type="Gene3D" id="3.40.190.170">
    <property type="entry name" value="Bacterial extracellular solute-binding protein, family 7"/>
    <property type="match status" value="1"/>
</dbReference>
<dbReference type="Pfam" id="PF03480">
    <property type="entry name" value="DctP"/>
    <property type="match status" value="1"/>
</dbReference>
<protein>
    <submittedName>
        <fullName evidence="2">TRAP transporter substrate-binding protein</fullName>
    </submittedName>
</protein>
<comment type="caution">
    <text evidence="2">The sequence shown here is derived from an EMBL/GenBank/DDBJ whole genome shotgun (WGS) entry which is preliminary data.</text>
</comment>
<accession>A0A9X3B8E0</accession>
<gene>
    <name evidence="2" type="ORF">NYR54_00110</name>
</gene>
<name>A0A9X3B8E0_9HYPH</name>
<organism evidence="2 3">
    <name type="scientific">Chelativorans petroleitrophicus</name>
    <dbReference type="NCBI Taxonomy" id="2975484"/>
    <lineage>
        <taxon>Bacteria</taxon>
        <taxon>Pseudomonadati</taxon>
        <taxon>Pseudomonadota</taxon>
        <taxon>Alphaproteobacteria</taxon>
        <taxon>Hyphomicrobiales</taxon>
        <taxon>Phyllobacteriaceae</taxon>
        <taxon>Chelativorans</taxon>
    </lineage>
</organism>
<dbReference type="CDD" id="cd13603">
    <property type="entry name" value="PBP2_TRAP_Siap_TeaA_like"/>
    <property type="match status" value="1"/>
</dbReference>
<dbReference type="InterPro" id="IPR018389">
    <property type="entry name" value="DctP_fam"/>
</dbReference>
<reference evidence="2" key="1">
    <citation type="submission" date="2022-08" db="EMBL/GenBank/DDBJ databases">
        <title>Chelativorans sichuanense sp. nov., a paraffin oil-degrading bacterium isolated from a mixture of oil-based drill cuttings and paddy soil.</title>
        <authorList>
            <person name="Yu J."/>
            <person name="Liu H."/>
            <person name="Chen Q."/>
        </authorList>
    </citation>
    <scope>NUCLEOTIDE SEQUENCE</scope>
    <source>
        <strain evidence="2">SCAU 2101</strain>
    </source>
</reference>
<dbReference type="InterPro" id="IPR038404">
    <property type="entry name" value="TRAP_DctP_sf"/>
</dbReference>
<proteinExistence type="predicted"/>
<evidence type="ECO:0000256" key="1">
    <source>
        <dbReference type="ARBA" id="ARBA00022729"/>
    </source>
</evidence>
<dbReference type="RefSeq" id="WP_261513302.1">
    <property type="nucleotide sequence ID" value="NZ_JAODNV010000001.1"/>
</dbReference>
<dbReference type="EMBL" id="JAODNV010000001">
    <property type="protein sequence ID" value="MCT8988701.1"/>
    <property type="molecule type" value="Genomic_DNA"/>
</dbReference>
<dbReference type="PANTHER" id="PTHR33376">
    <property type="match status" value="1"/>
</dbReference>
<keyword evidence="3" id="KW-1185">Reference proteome</keyword>
<dbReference type="PROSITE" id="PS51318">
    <property type="entry name" value="TAT"/>
    <property type="match status" value="1"/>
</dbReference>
<dbReference type="GO" id="GO:0055085">
    <property type="term" value="P:transmembrane transport"/>
    <property type="evidence" value="ECO:0007669"/>
    <property type="project" value="InterPro"/>
</dbReference>
<evidence type="ECO:0000313" key="2">
    <source>
        <dbReference type="EMBL" id="MCT8988701.1"/>
    </source>
</evidence>
<keyword evidence="1" id="KW-0732">Signal</keyword>
<dbReference type="NCBIfam" id="NF037995">
    <property type="entry name" value="TRAP_S1"/>
    <property type="match status" value="1"/>
</dbReference>
<evidence type="ECO:0000313" key="3">
    <source>
        <dbReference type="Proteomes" id="UP001149009"/>
    </source>
</evidence>
<dbReference type="Proteomes" id="UP001149009">
    <property type="component" value="Unassembled WGS sequence"/>
</dbReference>
<dbReference type="AlphaFoldDB" id="A0A9X3B8E0"/>
<sequence>MITRRSLMKTGAAAAAMTVAMPWVSRAEPMKVRLAHAANEIHPGHIATLEFKKSLEALVPGAFDLTIFPNRQLGDDQQNGESCVAGTLEFCGCSGAITSLVTGTNTLDSYQLPFLIKSYDHFVEMALSPEADAIHESLTEGGLLGLQTTDIGRRHFATIGEPVRKLADFQGLKTRIVPLELHKVIWETVGVNPVGLPYGEVYGALETGTIDAVEINVSSMLAENLWEVAKNFTLTGHYPWHNTISVNLAFYESLPKELQDAIRQAGKDSVKPTLDYTAKQDEDGMNQMAEHGVQIFELEGLDEMRAKVAPIVEQWSEKSPLIANFVKAAQA</sequence>